<evidence type="ECO:0000259" key="12">
    <source>
        <dbReference type="PROSITE" id="PS50113"/>
    </source>
</evidence>
<dbReference type="GO" id="GO:0004673">
    <property type="term" value="F:protein histidine kinase activity"/>
    <property type="evidence" value="ECO:0007669"/>
    <property type="project" value="UniProtKB-EC"/>
</dbReference>
<dbReference type="PANTHER" id="PTHR43065">
    <property type="entry name" value="SENSOR HISTIDINE KINASE"/>
    <property type="match status" value="1"/>
</dbReference>
<keyword evidence="5" id="KW-0418">Kinase</keyword>
<organism evidence="13 14">
    <name type="scientific">Stieleria neptunia</name>
    <dbReference type="NCBI Taxonomy" id="2527979"/>
    <lineage>
        <taxon>Bacteria</taxon>
        <taxon>Pseudomonadati</taxon>
        <taxon>Planctomycetota</taxon>
        <taxon>Planctomycetia</taxon>
        <taxon>Pirellulales</taxon>
        <taxon>Pirellulaceae</taxon>
        <taxon>Stieleria</taxon>
    </lineage>
</organism>
<feature type="domain" description="Histidine kinase" evidence="10">
    <location>
        <begin position="461"/>
        <end position="655"/>
    </location>
</feature>
<dbReference type="SMART" id="SM00387">
    <property type="entry name" value="HATPase_c"/>
    <property type="match status" value="1"/>
</dbReference>
<reference evidence="13 14" key="1">
    <citation type="submission" date="2019-03" db="EMBL/GenBank/DDBJ databases">
        <title>Deep-cultivation of Planctomycetes and their phenomic and genomic characterization uncovers novel biology.</title>
        <authorList>
            <person name="Wiegand S."/>
            <person name="Jogler M."/>
            <person name="Boedeker C."/>
            <person name="Pinto D."/>
            <person name="Vollmers J."/>
            <person name="Rivas-Marin E."/>
            <person name="Kohn T."/>
            <person name="Peeters S.H."/>
            <person name="Heuer A."/>
            <person name="Rast P."/>
            <person name="Oberbeckmann S."/>
            <person name="Bunk B."/>
            <person name="Jeske O."/>
            <person name="Meyerdierks A."/>
            <person name="Storesund J.E."/>
            <person name="Kallscheuer N."/>
            <person name="Luecker S."/>
            <person name="Lage O.M."/>
            <person name="Pohl T."/>
            <person name="Merkel B.J."/>
            <person name="Hornburger P."/>
            <person name="Mueller R.-W."/>
            <person name="Bruemmer F."/>
            <person name="Labrenz M."/>
            <person name="Spormann A.M."/>
            <person name="Op den Camp H."/>
            <person name="Overmann J."/>
            <person name="Amann R."/>
            <person name="Jetten M.S.M."/>
            <person name="Mascher T."/>
            <person name="Medema M.H."/>
            <person name="Devos D.P."/>
            <person name="Kaster A.-K."/>
            <person name="Ovreas L."/>
            <person name="Rohde M."/>
            <person name="Galperin M.Y."/>
            <person name="Jogler C."/>
        </authorList>
    </citation>
    <scope>NUCLEOTIDE SEQUENCE [LARGE SCALE GENOMIC DNA]</scope>
    <source>
        <strain evidence="13 14">Enr13</strain>
    </source>
</reference>
<evidence type="ECO:0000256" key="6">
    <source>
        <dbReference type="ARBA" id="ARBA00022840"/>
    </source>
</evidence>
<dbReference type="InterPro" id="IPR000014">
    <property type="entry name" value="PAS"/>
</dbReference>
<keyword evidence="9" id="KW-1133">Transmembrane helix</keyword>
<dbReference type="EMBL" id="CP037423">
    <property type="protein sequence ID" value="QDV47129.1"/>
    <property type="molecule type" value="Genomic_DNA"/>
</dbReference>
<dbReference type="Gene3D" id="3.30.565.10">
    <property type="entry name" value="Histidine kinase-like ATPase, C-terminal domain"/>
    <property type="match status" value="1"/>
</dbReference>
<dbReference type="PROSITE" id="PS50112">
    <property type="entry name" value="PAS"/>
    <property type="match status" value="1"/>
</dbReference>
<dbReference type="PROSITE" id="PS50113">
    <property type="entry name" value="PAC"/>
    <property type="match status" value="1"/>
</dbReference>
<dbReference type="PRINTS" id="PR00344">
    <property type="entry name" value="BCTRLSENSOR"/>
</dbReference>
<evidence type="ECO:0000259" key="11">
    <source>
        <dbReference type="PROSITE" id="PS50112"/>
    </source>
</evidence>
<dbReference type="InterPro" id="IPR003594">
    <property type="entry name" value="HATPase_dom"/>
</dbReference>
<dbReference type="PROSITE" id="PS50109">
    <property type="entry name" value="HIS_KIN"/>
    <property type="match status" value="1"/>
</dbReference>
<sequence>MGRLRMLDRLRFGDATVSETRRTTESTDTLFKARYQKECLRVNGFIQWLMVAQWLAGIAFAAFYSPLTWIGNHFELHVHVWASILIGGSLSGFAILWLRTYPTAAHSRHVVATTQMLWSALLIHLSGGRIETHFHVFASLAILSIYRDWTILITATAVIAVDHFVRGVFYPLSAFGIVTESPYRWIEHALWVLFEVAFLAPGCRRLRKEIRELCARQTEIEEAKRSVDLKVEERTKDLVKANLLLAIKTAEAEKLALVAKYTDNAVAITDGDANVEWVNEGYTRITGFESDEIIGAPESGFRSGEQTCPQTLSSMRRAIEDKQAFNTEIISYRKNGTPFWLAIELRPIPGTDGTAQRFISIQSDITDRVEAERQNKVLQQEIVDASRQAGMAEVATGVLHNVGNILNSVNVSASIIQKQFSNSALQNLEKATHLISEYESSFADFIQNDSRGQKLPKYLVVVSQSLRHEQASVDRELSDLTKNIEHIKEIIAVQQTMAKTSGLQQELHASDLIRDVLTANKESLNKHAIKVIEELAAPDPTMVSDKHRILQILINLVCNAKDSLLEAGVPDPTMLLRTWTEHDHVCFEVADNGVGIQADNLNKIFQHGFTTKIHGHGFGLHSSANAATEVGGRLSATSAGIGTGAQFVLRVPLDGRAACDKRDHHEERDDHPTKWIPSESGETT</sequence>
<dbReference type="AlphaFoldDB" id="A0A518I201"/>
<evidence type="ECO:0000256" key="1">
    <source>
        <dbReference type="ARBA" id="ARBA00000085"/>
    </source>
</evidence>
<dbReference type="InterPro" id="IPR005467">
    <property type="entry name" value="His_kinase_dom"/>
</dbReference>
<dbReference type="GO" id="GO:0000160">
    <property type="term" value="P:phosphorelay signal transduction system"/>
    <property type="evidence" value="ECO:0007669"/>
    <property type="project" value="UniProtKB-KW"/>
</dbReference>
<feature type="domain" description="PAS" evidence="11">
    <location>
        <begin position="251"/>
        <end position="295"/>
    </location>
</feature>
<name>A0A518I201_9BACT</name>
<dbReference type="InterPro" id="IPR001610">
    <property type="entry name" value="PAC"/>
</dbReference>
<keyword evidence="4" id="KW-0547">Nucleotide-binding</keyword>
<gene>
    <name evidence="13" type="ORF">Enr13x_70380</name>
</gene>
<dbReference type="Gene3D" id="3.30.450.20">
    <property type="entry name" value="PAS domain"/>
    <property type="match status" value="1"/>
</dbReference>
<feature type="region of interest" description="Disordered" evidence="8">
    <location>
        <begin position="661"/>
        <end position="684"/>
    </location>
</feature>
<dbReference type="InterPro" id="IPR004358">
    <property type="entry name" value="Sig_transdc_His_kin-like_C"/>
</dbReference>
<dbReference type="GO" id="GO:0005524">
    <property type="term" value="F:ATP binding"/>
    <property type="evidence" value="ECO:0007669"/>
    <property type="project" value="UniProtKB-KW"/>
</dbReference>
<evidence type="ECO:0000256" key="7">
    <source>
        <dbReference type="ARBA" id="ARBA00023012"/>
    </source>
</evidence>
<evidence type="ECO:0000256" key="8">
    <source>
        <dbReference type="SAM" id="MobiDB-lite"/>
    </source>
</evidence>
<dbReference type="SMART" id="SM00086">
    <property type="entry name" value="PAC"/>
    <property type="match status" value="1"/>
</dbReference>
<evidence type="ECO:0000256" key="9">
    <source>
        <dbReference type="SAM" id="Phobius"/>
    </source>
</evidence>
<keyword evidence="7" id="KW-0902">Two-component regulatory system</keyword>
<dbReference type="Pfam" id="PF13426">
    <property type="entry name" value="PAS_9"/>
    <property type="match status" value="1"/>
</dbReference>
<feature type="compositionally biased region" description="Basic and acidic residues" evidence="8">
    <location>
        <begin position="661"/>
        <end position="673"/>
    </location>
</feature>
<feature type="domain" description="PAC" evidence="12">
    <location>
        <begin position="325"/>
        <end position="377"/>
    </location>
</feature>
<keyword evidence="3" id="KW-0808">Transferase</keyword>
<dbReference type="Pfam" id="PF02518">
    <property type="entry name" value="HATPase_c"/>
    <property type="match status" value="1"/>
</dbReference>
<dbReference type="Proteomes" id="UP000319004">
    <property type="component" value="Chromosome"/>
</dbReference>
<dbReference type="InterPro" id="IPR035965">
    <property type="entry name" value="PAS-like_dom_sf"/>
</dbReference>
<dbReference type="SUPFAM" id="SSF55874">
    <property type="entry name" value="ATPase domain of HSP90 chaperone/DNA topoisomerase II/histidine kinase"/>
    <property type="match status" value="1"/>
</dbReference>
<evidence type="ECO:0000313" key="13">
    <source>
        <dbReference type="EMBL" id="QDV47129.1"/>
    </source>
</evidence>
<evidence type="ECO:0000256" key="3">
    <source>
        <dbReference type="ARBA" id="ARBA00022679"/>
    </source>
</evidence>
<dbReference type="NCBIfam" id="TIGR00229">
    <property type="entry name" value="sensory_box"/>
    <property type="match status" value="1"/>
</dbReference>
<keyword evidence="9" id="KW-0472">Membrane</keyword>
<dbReference type="InterPro" id="IPR036890">
    <property type="entry name" value="HATPase_C_sf"/>
</dbReference>
<feature type="transmembrane region" description="Helical" evidence="9">
    <location>
        <begin position="76"/>
        <end position="98"/>
    </location>
</feature>
<keyword evidence="14" id="KW-1185">Reference proteome</keyword>
<evidence type="ECO:0000256" key="5">
    <source>
        <dbReference type="ARBA" id="ARBA00022777"/>
    </source>
</evidence>
<dbReference type="KEGG" id="snep:Enr13x_70380"/>
<evidence type="ECO:0000259" key="10">
    <source>
        <dbReference type="PROSITE" id="PS50109"/>
    </source>
</evidence>
<protein>
    <recommendedName>
        <fullName evidence="2">histidine kinase</fullName>
        <ecNumber evidence="2">2.7.13.3</ecNumber>
    </recommendedName>
</protein>
<comment type="catalytic activity">
    <reaction evidence="1">
        <text>ATP + protein L-histidine = ADP + protein N-phospho-L-histidine.</text>
        <dbReference type="EC" id="2.7.13.3"/>
    </reaction>
</comment>
<evidence type="ECO:0000313" key="14">
    <source>
        <dbReference type="Proteomes" id="UP000319004"/>
    </source>
</evidence>
<dbReference type="EC" id="2.7.13.3" evidence="2"/>
<evidence type="ECO:0000256" key="4">
    <source>
        <dbReference type="ARBA" id="ARBA00022741"/>
    </source>
</evidence>
<dbReference type="SUPFAM" id="SSF55785">
    <property type="entry name" value="PYP-like sensor domain (PAS domain)"/>
    <property type="match status" value="1"/>
</dbReference>
<dbReference type="PANTHER" id="PTHR43065:SF46">
    <property type="entry name" value="C4-DICARBOXYLATE TRANSPORT SENSOR PROTEIN DCTB"/>
    <property type="match status" value="1"/>
</dbReference>
<keyword evidence="6" id="KW-0067">ATP-binding</keyword>
<feature type="transmembrane region" description="Helical" evidence="9">
    <location>
        <begin position="42"/>
        <end position="64"/>
    </location>
</feature>
<keyword evidence="9" id="KW-0812">Transmembrane</keyword>
<feature type="transmembrane region" description="Helical" evidence="9">
    <location>
        <begin position="149"/>
        <end position="165"/>
    </location>
</feature>
<dbReference type="CDD" id="cd00130">
    <property type="entry name" value="PAS"/>
    <property type="match status" value="1"/>
</dbReference>
<proteinExistence type="predicted"/>
<dbReference type="InterPro" id="IPR000700">
    <property type="entry name" value="PAS-assoc_C"/>
</dbReference>
<evidence type="ECO:0000256" key="2">
    <source>
        <dbReference type="ARBA" id="ARBA00012438"/>
    </source>
</evidence>
<accession>A0A518I201</accession>